<dbReference type="EMBL" id="JAJTWU010000005">
    <property type="protein sequence ID" value="MCE4555455.1"/>
    <property type="molecule type" value="Genomic_DNA"/>
</dbReference>
<accession>A0ABS8XUV3</accession>
<comment type="caution">
    <text evidence="1">The sequence shown here is derived from an EMBL/GenBank/DDBJ whole genome shotgun (WGS) entry which is preliminary data.</text>
</comment>
<dbReference type="Proteomes" id="UP001200741">
    <property type="component" value="Unassembled WGS sequence"/>
</dbReference>
<reference evidence="1 2" key="1">
    <citation type="submission" date="2021-12" db="EMBL/GenBank/DDBJ databases">
        <title>Genome seq of P8.</title>
        <authorList>
            <person name="Seo T."/>
        </authorList>
    </citation>
    <scope>NUCLEOTIDE SEQUENCE [LARGE SCALE GENOMIC DNA]</scope>
    <source>
        <strain evidence="1 2">P8</strain>
    </source>
</reference>
<proteinExistence type="predicted"/>
<sequence>MTVDEVLRLTGKRAPLPLETLTTLQLPSADADPPQQQACCGLARIRPRETVSQ</sequence>
<organism evidence="1 2">
    <name type="scientific">Pelomonas cellulosilytica</name>
    <dbReference type="NCBI Taxonomy" id="2906762"/>
    <lineage>
        <taxon>Bacteria</taxon>
        <taxon>Pseudomonadati</taxon>
        <taxon>Pseudomonadota</taxon>
        <taxon>Betaproteobacteria</taxon>
        <taxon>Burkholderiales</taxon>
        <taxon>Sphaerotilaceae</taxon>
        <taxon>Roseateles</taxon>
    </lineage>
</organism>
<gene>
    <name evidence="1" type="ORF">LXT13_13675</name>
</gene>
<protein>
    <submittedName>
        <fullName evidence="1">Uncharacterized protein</fullName>
    </submittedName>
</protein>
<evidence type="ECO:0000313" key="1">
    <source>
        <dbReference type="EMBL" id="MCE4555455.1"/>
    </source>
</evidence>
<dbReference type="RefSeq" id="WP_233372470.1">
    <property type="nucleotide sequence ID" value="NZ_JAJTWU010000005.1"/>
</dbReference>
<evidence type="ECO:0000313" key="2">
    <source>
        <dbReference type="Proteomes" id="UP001200741"/>
    </source>
</evidence>
<keyword evidence="2" id="KW-1185">Reference proteome</keyword>
<name>A0ABS8XUV3_9BURK</name>